<protein>
    <submittedName>
        <fullName evidence="1">Uncharacterized protein</fullName>
    </submittedName>
</protein>
<dbReference type="Proteomes" id="UP000324748">
    <property type="component" value="Unassembled WGS sequence"/>
</dbReference>
<evidence type="ECO:0000313" key="1">
    <source>
        <dbReference type="EMBL" id="KAA1109031.1"/>
    </source>
</evidence>
<evidence type="ECO:0000313" key="2">
    <source>
        <dbReference type="EMBL" id="KAA1130720.1"/>
    </source>
</evidence>
<sequence length="77" mass="8684">MHVPKTTSDLRMKYLITDAAALPIVPTIVIQTSERCPVRLLKTALGIKFHHEPGKAVFQATTYDLNPKNDHTLECQR</sequence>
<dbReference type="EMBL" id="VSWC01000028">
    <property type="protein sequence ID" value="KAA1109031.1"/>
    <property type="molecule type" value="Genomic_DNA"/>
</dbReference>
<comment type="caution">
    <text evidence="1">The sequence shown here is derived from an EMBL/GenBank/DDBJ whole genome shotgun (WGS) entry which is preliminary data.</text>
</comment>
<reference evidence="3 4" key="1">
    <citation type="submission" date="2019-05" db="EMBL/GenBank/DDBJ databases">
        <title>Emergence of the Ug99 lineage of the wheat stem rust pathogen through somatic hybridization.</title>
        <authorList>
            <person name="Li F."/>
            <person name="Upadhyaya N.M."/>
            <person name="Sperschneider J."/>
            <person name="Matny O."/>
            <person name="Nguyen-Phuc H."/>
            <person name="Mago R."/>
            <person name="Raley C."/>
            <person name="Miller M.E."/>
            <person name="Silverstein K.A.T."/>
            <person name="Henningsen E."/>
            <person name="Hirsch C.D."/>
            <person name="Visser B."/>
            <person name="Pretorius Z.A."/>
            <person name="Steffenson B.J."/>
            <person name="Schwessinger B."/>
            <person name="Dodds P.N."/>
            <person name="Figueroa M."/>
        </authorList>
    </citation>
    <scope>NUCLEOTIDE SEQUENCE [LARGE SCALE GENOMIC DNA]</scope>
    <source>
        <strain evidence="1">21-0</strain>
        <strain evidence="2 4">Ug99</strain>
    </source>
</reference>
<keyword evidence="3" id="KW-1185">Reference proteome</keyword>
<accession>A0A5B0Q7A9</accession>
<dbReference type="Proteomes" id="UP000325313">
    <property type="component" value="Unassembled WGS sequence"/>
</dbReference>
<organism evidence="1 3">
    <name type="scientific">Puccinia graminis f. sp. tritici</name>
    <dbReference type="NCBI Taxonomy" id="56615"/>
    <lineage>
        <taxon>Eukaryota</taxon>
        <taxon>Fungi</taxon>
        <taxon>Dikarya</taxon>
        <taxon>Basidiomycota</taxon>
        <taxon>Pucciniomycotina</taxon>
        <taxon>Pucciniomycetes</taxon>
        <taxon>Pucciniales</taxon>
        <taxon>Pucciniaceae</taxon>
        <taxon>Puccinia</taxon>
    </lineage>
</organism>
<gene>
    <name evidence="1" type="ORF">PGT21_031722</name>
    <name evidence="2" type="ORF">PGTUg99_005056</name>
</gene>
<name>A0A5B0Q7A9_PUCGR</name>
<evidence type="ECO:0000313" key="4">
    <source>
        <dbReference type="Proteomes" id="UP000325313"/>
    </source>
</evidence>
<evidence type="ECO:0000313" key="3">
    <source>
        <dbReference type="Proteomes" id="UP000324748"/>
    </source>
</evidence>
<proteinExistence type="predicted"/>
<dbReference type="AlphaFoldDB" id="A0A5B0Q7A9"/>
<dbReference type="EMBL" id="VDEP01000106">
    <property type="protein sequence ID" value="KAA1130720.1"/>
    <property type="molecule type" value="Genomic_DNA"/>
</dbReference>